<evidence type="ECO:0000259" key="1">
    <source>
        <dbReference type="Pfam" id="PF13966"/>
    </source>
</evidence>
<accession>A0A699HP69</accession>
<name>A0A699HP69_TANCI</name>
<keyword evidence="2" id="KW-0695">RNA-directed DNA polymerase</keyword>
<comment type="caution">
    <text evidence="2">The sequence shown here is derived from an EMBL/GenBank/DDBJ whole genome shotgun (WGS) entry which is preliminary data.</text>
</comment>
<dbReference type="PANTHER" id="PTHR33116">
    <property type="entry name" value="REVERSE TRANSCRIPTASE ZINC-BINDING DOMAIN-CONTAINING PROTEIN-RELATED-RELATED"/>
    <property type="match status" value="1"/>
</dbReference>
<evidence type="ECO:0000313" key="2">
    <source>
        <dbReference type="EMBL" id="GEY52461.1"/>
    </source>
</evidence>
<dbReference type="InterPro" id="IPR026960">
    <property type="entry name" value="RVT-Znf"/>
</dbReference>
<gene>
    <name evidence="2" type="ORF">Tci_424435</name>
</gene>
<dbReference type="GO" id="GO:0003964">
    <property type="term" value="F:RNA-directed DNA polymerase activity"/>
    <property type="evidence" value="ECO:0007669"/>
    <property type="project" value="UniProtKB-KW"/>
</dbReference>
<feature type="non-terminal residue" evidence="2">
    <location>
        <position position="1"/>
    </location>
</feature>
<reference evidence="2" key="1">
    <citation type="journal article" date="2019" name="Sci. Rep.">
        <title>Draft genome of Tanacetum cinerariifolium, the natural source of mosquito coil.</title>
        <authorList>
            <person name="Yamashiro T."/>
            <person name="Shiraishi A."/>
            <person name="Satake H."/>
            <person name="Nakayama K."/>
        </authorList>
    </citation>
    <scope>NUCLEOTIDE SEQUENCE</scope>
</reference>
<keyword evidence="2" id="KW-0548">Nucleotidyltransferase</keyword>
<organism evidence="2">
    <name type="scientific">Tanacetum cinerariifolium</name>
    <name type="common">Dalmatian daisy</name>
    <name type="synonym">Chrysanthemum cinerariifolium</name>
    <dbReference type="NCBI Taxonomy" id="118510"/>
    <lineage>
        <taxon>Eukaryota</taxon>
        <taxon>Viridiplantae</taxon>
        <taxon>Streptophyta</taxon>
        <taxon>Embryophyta</taxon>
        <taxon>Tracheophyta</taxon>
        <taxon>Spermatophyta</taxon>
        <taxon>Magnoliopsida</taxon>
        <taxon>eudicotyledons</taxon>
        <taxon>Gunneridae</taxon>
        <taxon>Pentapetalae</taxon>
        <taxon>asterids</taxon>
        <taxon>campanulids</taxon>
        <taxon>Asterales</taxon>
        <taxon>Asteraceae</taxon>
        <taxon>Asteroideae</taxon>
        <taxon>Anthemideae</taxon>
        <taxon>Anthemidinae</taxon>
        <taxon>Tanacetum</taxon>
    </lineage>
</organism>
<protein>
    <submittedName>
        <fullName evidence="2">RNA-directed DNA polymerase, eukaryota</fullName>
    </submittedName>
</protein>
<dbReference type="Pfam" id="PF13966">
    <property type="entry name" value="zf-RVT"/>
    <property type="match status" value="1"/>
</dbReference>
<dbReference type="EMBL" id="BKCJ010185865">
    <property type="protein sequence ID" value="GEY52461.1"/>
    <property type="molecule type" value="Genomic_DNA"/>
</dbReference>
<sequence length="622" mass="70760">ARDYVQKSKIKWAIEGDENLKFFHGIINKKRSQLSIRGVFVDGDWNTDPEVVKDVFKDQFTTRFKQPAHGRLKLNMSFPNRLSTDVADMDRSVSRDEIRVAVWNYGENKSSGPDGGSFQKESNSSFIALISKVTDVKFVTDFRSISLIGCVYKVVTKILANRLATIISDLFFDIQSAFVANRQILDGPFILNELLAWCKRKKNQAVIFKVDFSKAVTSDGLFKGIQIQGSKAISHLFYADDAVFIEEWSDSNLDNIVKILKCFFLASGLKINIQKSQVLGVGVPRNIVNQATSLIGCAVMQNPFQYLGVMFGDSMSWKLAWADTVQKLRSRLSKWKVKTLSIGGRLNLLKLVLGASPLYNMSIYKVPKGVLKEMEAIRCNFFNGVDPAERKITWDKALASKKNGGLGVSSFHALNRARLLKWVWHFLSQDGSLWYRVIQALYDASFELHPVNLSSICWFPRLFALEMDKESTVASKLGSSSEDASFRRSICDLNGDGVFRVKEVRTILDDIFLPSAANATRWVKYIPIKINVFAWRARLDCLPTRSNLVCRGIFLDSSLCPLCGLVREDIHHVLFWCDTVKLVFCRICRWWDLDWHDLLSFSDWNAWFSAIRLPSRIKLILE</sequence>
<keyword evidence="2" id="KW-0808">Transferase</keyword>
<feature type="domain" description="Reverse transcriptase zinc-binding" evidence="1">
    <location>
        <begin position="518"/>
        <end position="581"/>
    </location>
</feature>
<proteinExistence type="predicted"/>
<dbReference type="CDD" id="cd01650">
    <property type="entry name" value="RT_nLTR_like"/>
    <property type="match status" value="1"/>
</dbReference>
<dbReference type="PANTHER" id="PTHR33116:SF79">
    <property type="entry name" value="REVERSE TRANSCRIPTASE DOMAIN, ZINC FINGER, CCHC-TYPE-RELATED"/>
    <property type="match status" value="1"/>
</dbReference>
<dbReference type="AlphaFoldDB" id="A0A699HP69"/>